<evidence type="ECO:0008006" key="4">
    <source>
        <dbReference type="Google" id="ProtNLM"/>
    </source>
</evidence>
<accession>A0A2N6CSR8</accession>
<feature type="chain" id="PRO_5014846927" description="Inhibitor I9 domain-containing protein" evidence="1">
    <location>
        <begin position="28"/>
        <end position="148"/>
    </location>
</feature>
<dbReference type="EMBL" id="PKUN01000027">
    <property type="protein sequence ID" value="PLX60147.1"/>
    <property type="molecule type" value="Genomic_DNA"/>
</dbReference>
<reference evidence="2 3" key="1">
    <citation type="submission" date="2017-11" db="EMBL/GenBank/DDBJ databases">
        <title>Genome-resolved metagenomics identifies genetic mobility, metabolic interactions, and unexpected diversity in perchlorate-reducing communities.</title>
        <authorList>
            <person name="Barnum T.P."/>
            <person name="Figueroa I.A."/>
            <person name="Carlstrom C.I."/>
            <person name="Lucas L.N."/>
            <person name="Engelbrektson A.L."/>
            <person name="Coates J.D."/>
        </authorList>
    </citation>
    <scope>NUCLEOTIDE SEQUENCE [LARGE SCALE GENOMIC DNA]</scope>
    <source>
        <strain evidence="2">BM301</strain>
    </source>
</reference>
<sequence>MLLSCRLLNRHLLLVALLVTTSALVQAAGVIGESLRGILGDLEPEDDIAVIVYFSARADLADLQAMEPEQRRSTMPALLIKHANRIQSPIKAYLQSQGVIRFKTLWINNALAVTVPARMVATLAARPEVERIDLDATVHLPSHVNGRR</sequence>
<feature type="signal peptide" evidence="1">
    <location>
        <begin position="1"/>
        <end position="27"/>
    </location>
</feature>
<dbReference type="Proteomes" id="UP000235015">
    <property type="component" value="Unassembled WGS sequence"/>
</dbReference>
<protein>
    <recommendedName>
        <fullName evidence="4">Inhibitor I9 domain-containing protein</fullName>
    </recommendedName>
</protein>
<gene>
    <name evidence="2" type="ORF">C0630_16620</name>
</gene>
<evidence type="ECO:0000313" key="2">
    <source>
        <dbReference type="EMBL" id="PLX60147.1"/>
    </source>
</evidence>
<dbReference type="RefSeq" id="WP_273440653.1">
    <property type="nucleotide sequence ID" value="NZ_PKUN01000027.1"/>
</dbReference>
<evidence type="ECO:0000256" key="1">
    <source>
        <dbReference type="SAM" id="SignalP"/>
    </source>
</evidence>
<evidence type="ECO:0000313" key="3">
    <source>
        <dbReference type="Proteomes" id="UP000235015"/>
    </source>
</evidence>
<name>A0A2N6CSR8_9GAMM</name>
<proteinExistence type="predicted"/>
<keyword evidence="1" id="KW-0732">Signal</keyword>
<organism evidence="2 3">
    <name type="scientific">Sedimenticola selenatireducens</name>
    <dbReference type="NCBI Taxonomy" id="191960"/>
    <lineage>
        <taxon>Bacteria</taxon>
        <taxon>Pseudomonadati</taxon>
        <taxon>Pseudomonadota</taxon>
        <taxon>Gammaproteobacteria</taxon>
        <taxon>Chromatiales</taxon>
        <taxon>Sedimenticolaceae</taxon>
        <taxon>Sedimenticola</taxon>
    </lineage>
</organism>
<dbReference type="AlphaFoldDB" id="A0A2N6CSR8"/>
<comment type="caution">
    <text evidence="2">The sequence shown here is derived from an EMBL/GenBank/DDBJ whole genome shotgun (WGS) entry which is preliminary data.</text>
</comment>